<dbReference type="InterPro" id="IPR001926">
    <property type="entry name" value="TrpB-like_PALP"/>
</dbReference>
<evidence type="ECO:0000256" key="5">
    <source>
        <dbReference type="PIRSR" id="PIRSR006278-2"/>
    </source>
</evidence>
<feature type="active site" description="Nucleophile" evidence="4">
    <location>
        <position position="44"/>
    </location>
</feature>
<sequence>MRVLRLDRCHPLAGGNKWFKLCLLLQRARAQGHRRLLSFGGPWSNHLHALAGLGAAAGFETVGVVRGEATAEPTATLRDCAARGMALVHVSRGDYRRRHDAAFQRALLDRHGPAALIPEGGDCVEGARGCLPVGRAIAGACPEGATVVVPAGTGTTLAGMAAALGPGYSLLGISALKGALDTDDRVRRNLAALGGGAGADWRIVHDAHEGGFARVSAPLREFQQWAEIALGLPLDPVYTAKALLALWRMLARGDIDRERPVVFVHTGGLQGRRGFAWLADGAG</sequence>
<evidence type="ECO:0000256" key="3">
    <source>
        <dbReference type="ARBA" id="ARBA00022898"/>
    </source>
</evidence>
<dbReference type="SUPFAM" id="SSF53686">
    <property type="entry name" value="Tryptophan synthase beta subunit-like PLP-dependent enzymes"/>
    <property type="match status" value="1"/>
</dbReference>
<reference evidence="7" key="1">
    <citation type="submission" date="2021-02" db="EMBL/GenBank/DDBJ databases">
        <title>PHA producing bacteria isolated from coastal sediment in Guangdong, Shenzhen.</title>
        <authorList>
            <person name="Zheng W."/>
            <person name="Yu S."/>
            <person name="Huang Y."/>
        </authorList>
    </citation>
    <scope>NUCLEOTIDE SEQUENCE</scope>
    <source>
        <strain evidence="7">TN14-10</strain>
    </source>
</reference>
<gene>
    <name evidence="7" type="ORF">JYP50_15400</name>
</gene>
<evidence type="ECO:0000256" key="1">
    <source>
        <dbReference type="ARBA" id="ARBA00001933"/>
    </source>
</evidence>
<keyword evidence="8" id="KW-1185">Reference proteome</keyword>
<comment type="caution">
    <text evidence="7">The sequence shown here is derived from an EMBL/GenBank/DDBJ whole genome shotgun (WGS) entry which is preliminary data.</text>
</comment>
<dbReference type="PANTHER" id="PTHR43780:SF2">
    <property type="entry name" value="1-AMINOCYCLOPROPANE-1-CARBOXYLATE DEAMINASE-RELATED"/>
    <property type="match status" value="1"/>
</dbReference>
<keyword evidence="3 5" id="KW-0663">Pyridoxal phosphate</keyword>
<dbReference type="Proteomes" id="UP000664303">
    <property type="component" value="Unassembled WGS sequence"/>
</dbReference>
<feature type="modified residue" description="N6-(pyridoxal phosphate)lysine" evidence="5">
    <location>
        <position position="17"/>
    </location>
</feature>
<dbReference type="Pfam" id="PF00291">
    <property type="entry name" value="PALP"/>
    <property type="match status" value="1"/>
</dbReference>
<dbReference type="AlphaFoldDB" id="A0A939DH21"/>
<accession>A0A939DH21</accession>
<evidence type="ECO:0000256" key="4">
    <source>
        <dbReference type="PIRSR" id="PIRSR006278-1"/>
    </source>
</evidence>
<dbReference type="InterPro" id="IPR036052">
    <property type="entry name" value="TrpB-like_PALP_sf"/>
</dbReference>
<comment type="cofactor">
    <cofactor evidence="1">
        <name>pyridoxal 5'-phosphate</name>
        <dbReference type="ChEBI" id="CHEBI:597326"/>
    </cofactor>
</comment>
<proteinExistence type="inferred from homology"/>
<comment type="similarity">
    <text evidence="2">Belongs to the ACC deaminase/D-cysteine desulfhydrase family.</text>
</comment>
<dbReference type="EMBL" id="JAFKCZ010000011">
    <property type="protein sequence ID" value="MBN7797995.1"/>
    <property type="molecule type" value="Genomic_DNA"/>
</dbReference>
<protein>
    <submittedName>
        <fullName evidence="7">Pyridoxal-phosphate dependent enzyme</fullName>
    </submittedName>
</protein>
<dbReference type="GO" id="GO:0019148">
    <property type="term" value="F:D-cysteine desulfhydrase activity"/>
    <property type="evidence" value="ECO:0007669"/>
    <property type="project" value="TreeGrafter"/>
</dbReference>
<dbReference type="Gene3D" id="3.40.50.1100">
    <property type="match status" value="2"/>
</dbReference>
<evidence type="ECO:0000259" key="6">
    <source>
        <dbReference type="Pfam" id="PF00291"/>
    </source>
</evidence>
<evidence type="ECO:0000313" key="8">
    <source>
        <dbReference type="Proteomes" id="UP000664303"/>
    </source>
</evidence>
<organism evidence="7 8">
    <name type="scientific">Parahaliea mediterranea</name>
    <dbReference type="NCBI Taxonomy" id="651086"/>
    <lineage>
        <taxon>Bacteria</taxon>
        <taxon>Pseudomonadati</taxon>
        <taxon>Pseudomonadota</taxon>
        <taxon>Gammaproteobacteria</taxon>
        <taxon>Cellvibrionales</taxon>
        <taxon>Halieaceae</taxon>
        <taxon>Parahaliea</taxon>
    </lineage>
</organism>
<dbReference type="InterPro" id="IPR027278">
    <property type="entry name" value="ACCD_DCysDesulf"/>
</dbReference>
<feature type="domain" description="Tryptophan synthase beta chain-like PALP" evidence="6">
    <location>
        <begin position="4"/>
        <end position="267"/>
    </location>
</feature>
<evidence type="ECO:0000313" key="7">
    <source>
        <dbReference type="EMBL" id="MBN7797995.1"/>
    </source>
</evidence>
<dbReference type="PANTHER" id="PTHR43780">
    <property type="entry name" value="1-AMINOCYCLOPROPANE-1-CARBOXYLATE DEAMINASE-RELATED"/>
    <property type="match status" value="1"/>
</dbReference>
<name>A0A939DH21_9GAMM</name>
<evidence type="ECO:0000256" key="2">
    <source>
        <dbReference type="ARBA" id="ARBA00008639"/>
    </source>
</evidence>
<dbReference type="PIRSF" id="PIRSF006278">
    <property type="entry name" value="ACCD_DCysDesulf"/>
    <property type="match status" value="1"/>
</dbReference>